<protein>
    <submittedName>
        <fullName evidence="2">Uncharacterized protein</fullName>
    </submittedName>
</protein>
<organism evidence="2 3">
    <name type="scientific">Dipteronia dyeriana</name>
    <dbReference type="NCBI Taxonomy" id="168575"/>
    <lineage>
        <taxon>Eukaryota</taxon>
        <taxon>Viridiplantae</taxon>
        <taxon>Streptophyta</taxon>
        <taxon>Embryophyta</taxon>
        <taxon>Tracheophyta</taxon>
        <taxon>Spermatophyta</taxon>
        <taxon>Magnoliopsida</taxon>
        <taxon>eudicotyledons</taxon>
        <taxon>Gunneridae</taxon>
        <taxon>Pentapetalae</taxon>
        <taxon>rosids</taxon>
        <taxon>malvids</taxon>
        <taxon>Sapindales</taxon>
        <taxon>Sapindaceae</taxon>
        <taxon>Hippocastanoideae</taxon>
        <taxon>Acereae</taxon>
        <taxon>Dipteronia</taxon>
    </lineage>
</organism>
<accession>A0AAE0CIV4</accession>
<dbReference type="Proteomes" id="UP001280121">
    <property type="component" value="Unassembled WGS sequence"/>
</dbReference>
<feature type="region of interest" description="Disordered" evidence="1">
    <location>
        <begin position="130"/>
        <end position="157"/>
    </location>
</feature>
<dbReference type="AlphaFoldDB" id="A0AAE0CIV4"/>
<evidence type="ECO:0000313" key="3">
    <source>
        <dbReference type="Proteomes" id="UP001280121"/>
    </source>
</evidence>
<comment type="caution">
    <text evidence="2">The sequence shown here is derived from an EMBL/GenBank/DDBJ whole genome shotgun (WGS) entry which is preliminary data.</text>
</comment>
<dbReference type="EMBL" id="JANJYI010000004">
    <property type="protein sequence ID" value="KAK2652780.1"/>
    <property type="molecule type" value="Genomic_DNA"/>
</dbReference>
<evidence type="ECO:0000256" key="1">
    <source>
        <dbReference type="SAM" id="MobiDB-lite"/>
    </source>
</evidence>
<sequence length="157" mass="17837">MSAYGNSFTLLCDEDGEVDLSKLTEKAAEMGMKTKTKERIQEIENRKNIINHLSMPSCHSTTKDEAEGDDWKVHESRRRREGSGEKGGGAASRSKTVVLRENGVKKEGDSREPEEEEVYEGLLVEEITKGKQKMRRIVEKSQKKKAAFRKLKGKDRH</sequence>
<proteinExistence type="predicted"/>
<evidence type="ECO:0000313" key="2">
    <source>
        <dbReference type="EMBL" id="KAK2652780.1"/>
    </source>
</evidence>
<feature type="compositionally biased region" description="Basic and acidic residues" evidence="1">
    <location>
        <begin position="102"/>
        <end position="111"/>
    </location>
</feature>
<feature type="compositionally biased region" description="Basic residues" evidence="1">
    <location>
        <begin position="142"/>
        <end position="157"/>
    </location>
</feature>
<feature type="compositionally biased region" description="Basic and acidic residues" evidence="1">
    <location>
        <begin position="61"/>
        <end position="74"/>
    </location>
</feature>
<reference evidence="2" key="1">
    <citation type="journal article" date="2023" name="Plant J.">
        <title>Genome sequences and population genomics provide insights into the demographic history, inbreeding, and mutation load of two 'living fossil' tree species of Dipteronia.</title>
        <authorList>
            <person name="Feng Y."/>
            <person name="Comes H.P."/>
            <person name="Chen J."/>
            <person name="Zhu S."/>
            <person name="Lu R."/>
            <person name="Zhang X."/>
            <person name="Li P."/>
            <person name="Qiu J."/>
            <person name="Olsen K.M."/>
            <person name="Qiu Y."/>
        </authorList>
    </citation>
    <scope>NUCLEOTIDE SEQUENCE</scope>
    <source>
        <strain evidence="2">KIB01</strain>
    </source>
</reference>
<feature type="region of interest" description="Disordered" evidence="1">
    <location>
        <begin position="46"/>
        <end position="118"/>
    </location>
</feature>
<name>A0AAE0CIV4_9ROSI</name>
<gene>
    <name evidence="2" type="ORF">Ddye_012636</name>
</gene>
<keyword evidence="3" id="KW-1185">Reference proteome</keyword>